<organism evidence="3 4">
    <name type="scientific">Alternaria burnsii</name>
    <dbReference type="NCBI Taxonomy" id="1187904"/>
    <lineage>
        <taxon>Eukaryota</taxon>
        <taxon>Fungi</taxon>
        <taxon>Dikarya</taxon>
        <taxon>Ascomycota</taxon>
        <taxon>Pezizomycotina</taxon>
        <taxon>Dothideomycetes</taxon>
        <taxon>Pleosporomycetidae</taxon>
        <taxon>Pleosporales</taxon>
        <taxon>Pleosporineae</taxon>
        <taxon>Pleosporaceae</taxon>
        <taxon>Alternaria</taxon>
        <taxon>Alternaria sect. Alternaria</taxon>
    </lineage>
</organism>
<feature type="domain" description="C2H2-type" evidence="2">
    <location>
        <begin position="211"/>
        <end position="238"/>
    </location>
</feature>
<reference evidence="3" key="1">
    <citation type="submission" date="2020-01" db="EMBL/GenBank/DDBJ databases">
        <authorList>
            <person name="Feng Z.H.Z."/>
        </authorList>
    </citation>
    <scope>NUCLEOTIDE SEQUENCE</scope>
    <source>
        <strain evidence="3">CBS107.38</strain>
    </source>
</reference>
<gene>
    <name evidence="3" type="ORF">GT037_005603</name>
</gene>
<dbReference type="InterPro" id="IPR013087">
    <property type="entry name" value="Znf_C2H2_type"/>
</dbReference>
<dbReference type="Proteomes" id="UP000596902">
    <property type="component" value="Unassembled WGS sequence"/>
</dbReference>
<accession>A0A8H7B2I7</accession>
<feature type="compositionally biased region" description="Basic residues" evidence="1">
    <location>
        <begin position="308"/>
        <end position="326"/>
    </location>
</feature>
<reference evidence="3" key="2">
    <citation type="submission" date="2020-08" db="EMBL/GenBank/DDBJ databases">
        <title>Draft Genome Sequence of Cumin Blight Pathogen Alternaria burnsii.</title>
        <authorList>
            <person name="Feng Z."/>
        </authorList>
    </citation>
    <scope>NUCLEOTIDE SEQUENCE</scope>
    <source>
        <strain evidence="3">CBS107.38</strain>
    </source>
</reference>
<evidence type="ECO:0000313" key="4">
    <source>
        <dbReference type="Proteomes" id="UP000596902"/>
    </source>
</evidence>
<feature type="region of interest" description="Disordered" evidence="1">
    <location>
        <begin position="291"/>
        <end position="326"/>
    </location>
</feature>
<feature type="region of interest" description="Disordered" evidence="1">
    <location>
        <begin position="1"/>
        <end position="91"/>
    </location>
</feature>
<dbReference type="Gene3D" id="3.30.160.60">
    <property type="entry name" value="Classic Zinc Finger"/>
    <property type="match status" value="2"/>
</dbReference>
<evidence type="ECO:0000313" key="3">
    <source>
        <dbReference type="EMBL" id="KAF7676098.1"/>
    </source>
</evidence>
<comment type="caution">
    <text evidence="3">The sequence shown here is derived from an EMBL/GenBank/DDBJ whole genome shotgun (WGS) entry which is preliminary data.</text>
</comment>
<proteinExistence type="predicted"/>
<dbReference type="SMART" id="SM00355">
    <property type="entry name" value="ZnF_C2H2"/>
    <property type="match status" value="2"/>
</dbReference>
<protein>
    <recommendedName>
        <fullName evidence="2">C2H2-type domain-containing protein</fullName>
    </recommendedName>
</protein>
<dbReference type="AlphaFoldDB" id="A0A8H7B2I7"/>
<name>A0A8H7B2I7_9PLEO</name>
<dbReference type="GeneID" id="62203828"/>
<sequence>MLVHYGSHGDAFGRPDSSFPPKYLSLEQVQLRPRRHSSVTSTRRSSRPQKLRIITSPVAPAYRPSSATTRTKKTKSIRPKQEQPPSPAMSGYSVSVTPVFTAIFGVDSYDQYSSSDQGNYSYQASYPHSGVPQYTQSQINAYYAQYQQYPPQPYQIIPDYYTQPVTVTHTAGYQQPVASGYDVGSWQSHGDDLGMNTSQGPTRSSSRTKTWTCDIPGCSSSANFTRLADLQRHQSTVHGVGTPEYPCNVPRCNRVGDKGFTRRDHLVEHLRNFHHIDIPKRRPGERSAFPFGWPEGAGGSHHSDINKKPLRRHHTRQDRQITVKKRRQSRWTQQGWQFKCRHQSFKRIVITGITSINIRINVVIMVERSSRTRIAFFINSITE</sequence>
<feature type="domain" description="C2H2-type" evidence="2">
    <location>
        <begin position="245"/>
        <end position="274"/>
    </location>
</feature>
<dbReference type="RefSeq" id="XP_038786339.1">
    <property type="nucleotide sequence ID" value="XM_038930650.1"/>
</dbReference>
<keyword evidence="4" id="KW-1185">Reference proteome</keyword>
<dbReference type="EMBL" id="JAAABM010000007">
    <property type="protein sequence ID" value="KAF7676098.1"/>
    <property type="molecule type" value="Genomic_DNA"/>
</dbReference>
<evidence type="ECO:0000256" key="1">
    <source>
        <dbReference type="SAM" id="MobiDB-lite"/>
    </source>
</evidence>
<evidence type="ECO:0000259" key="2">
    <source>
        <dbReference type="SMART" id="SM00355"/>
    </source>
</evidence>